<organism evidence="1 2">
    <name type="scientific">Piscirickettsia salmonis</name>
    <dbReference type="NCBI Taxonomy" id="1238"/>
    <lineage>
        <taxon>Bacteria</taxon>
        <taxon>Pseudomonadati</taxon>
        <taxon>Pseudomonadota</taxon>
        <taxon>Gammaproteobacteria</taxon>
        <taxon>Thiotrichales</taxon>
        <taxon>Piscirickettsiaceae</taxon>
        <taxon>Piscirickettsia</taxon>
    </lineage>
</organism>
<dbReference type="GeneID" id="66740583"/>
<reference evidence="1 2" key="1">
    <citation type="submission" date="2019-04" db="EMBL/GenBank/DDBJ databases">
        <title>Complete genome sequencing of Piscirickettsia salmonis strain Psal-009.</title>
        <authorList>
            <person name="Schober I."/>
            <person name="Bunk B."/>
            <person name="Sproer C."/>
            <person name="Carril G.P."/>
            <person name="Riedel T."/>
            <person name="Flores-Herrera P.A."/>
            <person name="Nourdin-Galindo G."/>
            <person name="Marshall S.H."/>
            <person name="Overmann J."/>
        </authorList>
    </citation>
    <scope>NUCLEOTIDE SEQUENCE [LARGE SCALE GENOMIC DNA]</scope>
    <source>
        <strain evidence="1 2">Psal-009</strain>
    </source>
</reference>
<proteinExistence type="predicted"/>
<dbReference type="EMBL" id="CP038908">
    <property type="protein sequence ID" value="QGO05514.1"/>
    <property type="molecule type" value="Genomic_DNA"/>
</dbReference>
<keyword evidence="2" id="KW-1185">Reference proteome</keyword>
<evidence type="ECO:0000313" key="1">
    <source>
        <dbReference type="EMBL" id="QGO05514.1"/>
    </source>
</evidence>
<sequence>MQPPLVIANSPLVENFSIQLSKQLEENIHRQCQQWTKELAKAEMQDNLGPINQLRFKKIYDNNYPLCMVETIKRVKNYFASINTKPDRKDFNIIFKK</sequence>
<name>A0A9Q6LU47_PISSA</name>
<dbReference type="RefSeq" id="WP_075273518.1">
    <property type="nucleotide sequence ID" value="NZ_CP012413.1"/>
</dbReference>
<accession>A0A9Q6LU47</accession>
<dbReference type="Proteomes" id="UP000422232">
    <property type="component" value="Chromosome"/>
</dbReference>
<protein>
    <submittedName>
        <fullName evidence="1">Uncharacterized protein</fullName>
    </submittedName>
</protein>
<evidence type="ECO:0000313" key="2">
    <source>
        <dbReference type="Proteomes" id="UP000422232"/>
    </source>
</evidence>
<gene>
    <name evidence="1" type="ORF">Psal009_01403</name>
</gene>
<dbReference type="AlphaFoldDB" id="A0A9Q6LU47"/>